<gene>
    <name evidence="1" type="ORF">OXX778_LOCUS4143</name>
</gene>
<reference evidence="1" key="1">
    <citation type="submission" date="2021-02" db="EMBL/GenBank/DDBJ databases">
        <authorList>
            <person name="Nowell W R."/>
        </authorList>
    </citation>
    <scope>NUCLEOTIDE SEQUENCE</scope>
    <source>
        <strain evidence="1">Ploen Becks lab</strain>
    </source>
</reference>
<name>A0A813PLZ6_9BILA</name>
<sequence>MEFEISKLKCLQYKVALSIAIIRNRPKDLSLDQYLQLLRVNFTHVHEKFSDEIQQLRLRLLDAKKEIFYLKTKEIIKDLDGKLDEKTLGQLLDTTKKFNYSKNESKFQDLITQFNSNLEFITNLIKLKTIDKDFKENQSVDQETLLDCLNEFLSQIKKFLFNYEFKQDISSNIPSSFIVTDTIDTNEPIVSKEPNDESFCITFPIESILHGVQVFLNLFEIEWFYYLRNKLIEQIVLLIDEIVRFIIKFDSKKANNQKLFCCNQILFIFSTSDYLLNQIVFSIINSLKISIEYLLDMKRFLQINSQLDDSSRLEKQNEIHNVSNNCILLTECLAAIAQMRLLEYYTPISDQTKIYLNNTLNSIFINLTDTFPIIAIKLSKLIQLISLNK</sequence>
<dbReference type="OrthoDB" id="10441297at2759"/>
<evidence type="ECO:0000313" key="1">
    <source>
        <dbReference type="EMBL" id="CAF0755373.1"/>
    </source>
</evidence>
<dbReference type="Proteomes" id="UP000663879">
    <property type="component" value="Unassembled WGS sequence"/>
</dbReference>
<comment type="caution">
    <text evidence="1">The sequence shown here is derived from an EMBL/GenBank/DDBJ whole genome shotgun (WGS) entry which is preliminary data.</text>
</comment>
<organism evidence="1 2">
    <name type="scientific">Brachionus calyciflorus</name>
    <dbReference type="NCBI Taxonomy" id="104777"/>
    <lineage>
        <taxon>Eukaryota</taxon>
        <taxon>Metazoa</taxon>
        <taxon>Spiralia</taxon>
        <taxon>Gnathifera</taxon>
        <taxon>Rotifera</taxon>
        <taxon>Eurotatoria</taxon>
        <taxon>Monogononta</taxon>
        <taxon>Pseudotrocha</taxon>
        <taxon>Ploima</taxon>
        <taxon>Brachionidae</taxon>
        <taxon>Brachionus</taxon>
    </lineage>
</organism>
<evidence type="ECO:0000313" key="2">
    <source>
        <dbReference type="Proteomes" id="UP000663879"/>
    </source>
</evidence>
<dbReference type="EMBL" id="CAJNOC010000395">
    <property type="protein sequence ID" value="CAF0755373.1"/>
    <property type="molecule type" value="Genomic_DNA"/>
</dbReference>
<accession>A0A813PLZ6</accession>
<proteinExistence type="predicted"/>
<keyword evidence="2" id="KW-1185">Reference proteome</keyword>
<dbReference type="AlphaFoldDB" id="A0A813PLZ6"/>
<protein>
    <submittedName>
        <fullName evidence="1">Uncharacterized protein</fullName>
    </submittedName>
</protein>